<protein>
    <submittedName>
        <fullName evidence="1">Uncharacterized protein</fullName>
    </submittedName>
</protein>
<dbReference type="Proteomes" id="UP001283361">
    <property type="component" value="Unassembled WGS sequence"/>
</dbReference>
<organism evidence="1 2">
    <name type="scientific">Elysia crispata</name>
    <name type="common">lettuce slug</name>
    <dbReference type="NCBI Taxonomy" id="231223"/>
    <lineage>
        <taxon>Eukaryota</taxon>
        <taxon>Metazoa</taxon>
        <taxon>Spiralia</taxon>
        <taxon>Lophotrochozoa</taxon>
        <taxon>Mollusca</taxon>
        <taxon>Gastropoda</taxon>
        <taxon>Heterobranchia</taxon>
        <taxon>Euthyneura</taxon>
        <taxon>Panpulmonata</taxon>
        <taxon>Sacoglossa</taxon>
        <taxon>Placobranchoidea</taxon>
        <taxon>Plakobranchidae</taxon>
        <taxon>Elysia</taxon>
    </lineage>
</organism>
<keyword evidence="2" id="KW-1185">Reference proteome</keyword>
<sequence>MSGLESHETKTSSSTRNTNYIIVLQSRRVTLGMVLRPDLLGLGDKALILALERLKFQRSLIAVTMDFNVIQMTLPFQRPLPTFQSFRNTIFHIPTGRAEGSQLFPSGSLFDTLGGQGSVSPLLCFR</sequence>
<dbReference type="EMBL" id="JAWDGP010005371">
    <property type="protein sequence ID" value="KAK3757406.1"/>
    <property type="molecule type" value="Genomic_DNA"/>
</dbReference>
<gene>
    <name evidence="1" type="ORF">RRG08_005328</name>
</gene>
<evidence type="ECO:0000313" key="1">
    <source>
        <dbReference type="EMBL" id="KAK3757406.1"/>
    </source>
</evidence>
<reference evidence="1" key="1">
    <citation type="journal article" date="2023" name="G3 (Bethesda)">
        <title>A reference genome for the long-term kleptoplast-retaining sea slug Elysia crispata morphotype clarki.</title>
        <authorList>
            <person name="Eastman K.E."/>
            <person name="Pendleton A.L."/>
            <person name="Shaikh M.A."/>
            <person name="Suttiyut T."/>
            <person name="Ogas R."/>
            <person name="Tomko P."/>
            <person name="Gavelis G."/>
            <person name="Widhalm J.R."/>
            <person name="Wisecaver J.H."/>
        </authorList>
    </citation>
    <scope>NUCLEOTIDE SEQUENCE</scope>
    <source>
        <strain evidence="1">ECLA1</strain>
    </source>
</reference>
<evidence type="ECO:0000313" key="2">
    <source>
        <dbReference type="Proteomes" id="UP001283361"/>
    </source>
</evidence>
<comment type="caution">
    <text evidence="1">The sequence shown here is derived from an EMBL/GenBank/DDBJ whole genome shotgun (WGS) entry which is preliminary data.</text>
</comment>
<accession>A0AAE0YVQ9</accession>
<proteinExistence type="predicted"/>
<name>A0AAE0YVQ9_9GAST</name>
<dbReference type="AlphaFoldDB" id="A0AAE0YVQ9"/>